<reference evidence="1" key="2">
    <citation type="journal article" date="2021" name="PeerJ">
        <title>Extensive microbial diversity within the chicken gut microbiome revealed by metagenomics and culture.</title>
        <authorList>
            <person name="Gilroy R."/>
            <person name="Ravi A."/>
            <person name="Getino M."/>
            <person name="Pursley I."/>
            <person name="Horton D.L."/>
            <person name="Alikhan N.F."/>
            <person name="Baker D."/>
            <person name="Gharbi K."/>
            <person name="Hall N."/>
            <person name="Watson M."/>
            <person name="Adriaenssens E.M."/>
            <person name="Foster-Nyarko E."/>
            <person name="Jarju S."/>
            <person name="Secka A."/>
            <person name="Antonio M."/>
            <person name="Oren A."/>
            <person name="Chaudhuri R.R."/>
            <person name="La Ragione R."/>
            <person name="Hildebrand F."/>
            <person name="Pallen M.J."/>
        </authorList>
    </citation>
    <scope>NUCLEOTIDE SEQUENCE</scope>
    <source>
        <strain evidence="1">6276</strain>
    </source>
</reference>
<reference evidence="1" key="1">
    <citation type="submission" date="2020-10" db="EMBL/GenBank/DDBJ databases">
        <authorList>
            <person name="Gilroy R."/>
        </authorList>
    </citation>
    <scope>NUCLEOTIDE SEQUENCE</scope>
    <source>
        <strain evidence="1">6276</strain>
    </source>
</reference>
<dbReference type="Proteomes" id="UP000823928">
    <property type="component" value="Unassembled WGS sequence"/>
</dbReference>
<accession>A0A9D1F0G4</accession>
<evidence type="ECO:0000313" key="2">
    <source>
        <dbReference type="Proteomes" id="UP000823928"/>
    </source>
</evidence>
<sequence length="271" mass="31988">MEARELIKYFRSLGIEVHTSTKARGNLGFFLKNRIDISKNIPPHRVVPTLIHEFAHYVHYGIEPEMHRTGGSFKALFGEENPLFEKELFKVTNFVDENSLCIKFYEHKDRIKKLIKEYEAEIKKDYPDFQRSKKFKVFEKYIKKSKARYLLKYDRVQIVGGFFKRKAEVYSVANVENDFPDMPKAFAFYIKLRSAQKKQAKISARINRLKKYYTKPCELFARLVEGVYLDKEWVCALAPYTSGRFFNLLENGCYGELAEVLKLCRTYPHNV</sequence>
<comment type="caution">
    <text evidence="1">The sequence shown here is derived from an EMBL/GenBank/DDBJ whole genome shotgun (WGS) entry which is preliminary data.</text>
</comment>
<dbReference type="AlphaFoldDB" id="A0A9D1F0G4"/>
<gene>
    <name evidence="1" type="ORF">IAC10_10715</name>
</gene>
<organism evidence="1 2">
    <name type="scientific">Candidatus Scatousia excrementigallinarum</name>
    <dbReference type="NCBI Taxonomy" id="2840935"/>
    <lineage>
        <taxon>Bacteria</taxon>
        <taxon>Candidatus Scatousia</taxon>
    </lineage>
</organism>
<name>A0A9D1F0G4_9BACT</name>
<dbReference type="EMBL" id="DVIU01000211">
    <property type="protein sequence ID" value="HIS37081.1"/>
    <property type="molecule type" value="Genomic_DNA"/>
</dbReference>
<evidence type="ECO:0000313" key="1">
    <source>
        <dbReference type="EMBL" id="HIS37081.1"/>
    </source>
</evidence>
<protein>
    <submittedName>
        <fullName evidence="1">Uncharacterized protein</fullName>
    </submittedName>
</protein>
<proteinExistence type="predicted"/>